<evidence type="ECO:0000313" key="13">
    <source>
        <dbReference type="EMBL" id="CRL04461.1"/>
    </source>
</evidence>
<dbReference type="OrthoDB" id="409725at2759"/>
<keyword evidence="8" id="KW-0677">Repeat</keyword>
<dbReference type="Proteomes" id="UP000183832">
    <property type="component" value="Unassembled WGS sequence"/>
</dbReference>
<keyword evidence="10" id="KW-0333">Golgi apparatus</keyword>
<keyword evidence="5" id="KW-1003">Cell membrane</keyword>
<dbReference type="PANTHER" id="PTHR10791">
    <property type="entry name" value="RAG1-ACTIVATING PROTEIN 1"/>
    <property type="match status" value="1"/>
</dbReference>
<gene>
    <name evidence="13" type="ORF">CLUMA_CG017544</name>
</gene>
<protein>
    <recommendedName>
        <fullName evidence="12">Sugar transporter SWEET</fullName>
    </recommendedName>
</protein>
<keyword evidence="4 12" id="KW-0813">Transport</keyword>
<keyword evidence="7 12" id="KW-0812">Transmembrane</keyword>
<evidence type="ECO:0000256" key="10">
    <source>
        <dbReference type="ARBA" id="ARBA00023034"/>
    </source>
</evidence>
<dbReference type="GO" id="GO:0005886">
    <property type="term" value="C:plasma membrane"/>
    <property type="evidence" value="ECO:0007669"/>
    <property type="project" value="UniProtKB-SubCell"/>
</dbReference>
<feature type="transmembrane region" description="Helical" evidence="12">
    <location>
        <begin position="194"/>
        <end position="215"/>
    </location>
</feature>
<evidence type="ECO:0000256" key="9">
    <source>
        <dbReference type="ARBA" id="ARBA00022989"/>
    </source>
</evidence>
<dbReference type="Gene3D" id="1.20.1280.290">
    <property type="match status" value="2"/>
</dbReference>
<evidence type="ECO:0000256" key="8">
    <source>
        <dbReference type="ARBA" id="ARBA00022737"/>
    </source>
</evidence>
<dbReference type="AlphaFoldDB" id="A0A1J1IW73"/>
<evidence type="ECO:0000256" key="5">
    <source>
        <dbReference type="ARBA" id="ARBA00022475"/>
    </source>
</evidence>
<dbReference type="PANTHER" id="PTHR10791:SF5">
    <property type="entry name" value="SUGAR TRANSPORTER SWEET"/>
    <property type="match status" value="1"/>
</dbReference>
<reference evidence="13 14" key="1">
    <citation type="submission" date="2015-04" db="EMBL/GenBank/DDBJ databases">
        <authorList>
            <person name="Syromyatnikov M.Y."/>
            <person name="Popov V.N."/>
        </authorList>
    </citation>
    <scope>NUCLEOTIDE SEQUENCE [LARGE SCALE GENOMIC DNA]</scope>
</reference>
<dbReference type="GO" id="GO:0051119">
    <property type="term" value="F:sugar transmembrane transporter activity"/>
    <property type="evidence" value="ECO:0007669"/>
    <property type="project" value="InterPro"/>
</dbReference>
<dbReference type="InterPro" id="IPR047664">
    <property type="entry name" value="SWEET"/>
</dbReference>
<evidence type="ECO:0000256" key="4">
    <source>
        <dbReference type="ARBA" id="ARBA00022448"/>
    </source>
</evidence>
<evidence type="ECO:0000256" key="2">
    <source>
        <dbReference type="ARBA" id="ARBA00004653"/>
    </source>
</evidence>
<keyword evidence="14" id="KW-1185">Reference proteome</keyword>
<accession>A0A1J1IW73</accession>
<keyword evidence="6 12" id="KW-0762">Sugar transport</keyword>
<evidence type="ECO:0000256" key="3">
    <source>
        <dbReference type="ARBA" id="ARBA00007809"/>
    </source>
</evidence>
<name>A0A1J1IW73_9DIPT</name>
<feature type="transmembrane region" description="Helical" evidence="12">
    <location>
        <begin position="17"/>
        <end position="37"/>
    </location>
</feature>
<feature type="transmembrane region" description="Helical" evidence="12">
    <location>
        <begin position="79"/>
        <end position="97"/>
    </location>
</feature>
<keyword evidence="9 12" id="KW-1133">Transmembrane helix</keyword>
<evidence type="ECO:0000256" key="7">
    <source>
        <dbReference type="ARBA" id="ARBA00022692"/>
    </source>
</evidence>
<evidence type="ECO:0000256" key="1">
    <source>
        <dbReference type="ARBA" id="ARBA00004651"/>
    </source>
</evidence>
<dbReference type="GO" id="GO:0000139">
    <property type="term" value="C:Golgi membrane"/>
    <property type="evidence" value="ECO:0007669"/>
    <property type="project" value="UniProtKB-SubCell"/>
</dbReference>
<proteinExistence type="inferred from homology"/>
<dbReference type="EMBL" id="CVRI01000063">
    <property type="protein sequence ID" value="CRL04461.1"/>
    <property type="molecule type" value="Genomic_DNA"/>
</dbReference>
<sequence>MEFLENLSDSLSPYKDLVANIATTMTIAQLMTPILLINDIRKMKTTEGISIVPFLGGAVLCTLFLQFGQMIGDPVTVKVNIVGVLLSLFYLLAFYYYTPIKEKFSVWSKIGGAFIFSTGIILYTMYEDPTLVEMRFGMILTGLLYLVMAAPMADLKHVIRDKSTESLPFPIILMGFIVSFVWLIYGIILNSLFMVFQNIFAVLLTGFQLSFFAIYPSTPKVKDTKKKN</sequence>
<evidence type="ECO:0000256" key="11">
    <source>
        <dbReference type="ARBA" id="ARBA00023136"/>
    </source>
</evidence>
<evidence type="ECO:0000256" key="12">
    <source>
        <dbReference type="RuleBase" id="RU910715"/>
    </source>
</evidence>
<comment type="similarity">
    <text evidence="3 12">Belongs to the SWEET sugar transporter family.</text>
</comment>
<feature type="transmembrane region" description="Helical" evidence="12">
    <location>
        <begin position="167"/>
        <end position="188"/>
    </location>
</feature>
<evidence type="ECO:0000256" key="6">
    <source>
        <dbReference type="ARBA" id="ARBA00022597"/>
    </source>
</evidence>
<dbReference type="Pfam" id="PF03083">
    <property type="entry name" value="MtN3_slv"/>
    <property type="match status" value="2"/>
</dbReference>
<comment type="function">
    <text evidence="12">Mediates sugar transport across membranes.</text>
</comment>
<evidence type="ECO:0000313" key="14">
    <source>
        <dbReference type="Proteomes" id="UP000183832"/>
    </source>
</evidence>
<dbReference type="FunFam" id="1.20.1280.290:FF:000004">
    <property type="entry name" value="Sugar transporter SWEET"/>
    <property type="match status" value="1"/>
</dbReference>
<feature type="transmembrane region" description="Helical" evidence="12">
    <location>
        <begin position="136"/>
        <end position="155"/>
    </location>
</feature>
<organism evidence="13 14">
    <name type="scientific">Clunio marinus</name>
    <dbReference type="NCBI Taxonomy" id="568069"/>
    <lineage>
        <taxon>Eukaryota</taxon>
        <taxon>Metazoa</taxon>
        <taxon>Ecdysozoa</taxon>
        <taxon>Arthropoda</taxon>
        <taxon>Hexapoda</taxon>
        <taxon>Insecta</taxon>
        <taxon>Pterygota</taxon>
        <taxon>Neoptera</taxon>
        <taxon>Endopterygota</taxon>
        <taxon>Diptera</taxon>
        <taxon>Nematocera</taxon>
        <taxon>Chironomoidea</taxon>
        <taxon>Chironomidae</taxon>
        <taxon>Clunio</taxon>
    </lineage>
</organism>
<keyword evidence="11 12" id="KW-0472">Membrane</keyword>
<comment type="subcellular location">
    <subcellularLocation>
        <location evidence="1 12">Cell membrane</location>
        <topology evidence="1 12">Multi-pass membrane protein</topology>
    </subcellularLocation>
    <subcellularLocation>
        <location evidence="2">Golgi apparatus membrane</location>
        <topology evidence="2">Multi-pass membrane protein</topology>
    </subcellularLocation>
</comment>
<feature type="transmembrane region" description="Helical" evidence="12">
    <location>
        <begin position="104"/>
        <end position="124"/>
    </location>
</feature>
<feature type="transmembrane region" description="Helical" evidence="12">
    <location>
        <begin position="49"/>
        <end position="67"/>
    </location>
</feature>
<dbReference type="InterPro" id="IPR004316">
    <property type="entry name" value="SWEET_rpt"/>
</dbReference>